<gene>
    <name evidence="1" type="ORF">HMPREF3293_01898</name>
</gene>
<dbReference type="AlphaFoldDB" id="A0A136Q3N1"/>
<accession>A0A136Q3N1</accession>
<reference evidence="1 2" key="1">
    <citation type="submission" date="2016-02" db="EMBL/GenBank/DDBJ databases">
        <authorList>
            <person name="Wen L."/>
            <person name="He K."/>
            <person name="Yang H."/>
        </authorList>
    </citation>
    <scope>NUCLEOTIDE SEQUENCE [LARGE SCALE GENOMIC DNA]</scope>
    <source>
        <strain evidence="1 2">DSM 22607</strain>
    </source>
</reference>
<proteinExistence type="predicted"/>
<organism evidence="1 2">
    <name type="scientific">Christensenella minuta</name>
    <dbReference type="NCBI Taxonomy" id="626937"/>
    <lineage>
        <taxon>Bacteria</taxon>
        <taxon>Bacillati</taxon>
        <taxon>Bacillota</taxon>
        <taxon>Clostridia</taxon>
        <taxon>Christensenellales</taxon>
        <taxon>Christensenellaceae</taxon>
        <taxon>Christensenella</taxon>
    </lineage>
</organism>
<dbReference type="Proteomes" id="UP000070366">
    <property type="component" value="Unassembled WGS sequence"/>
</dbReference>
<dbReference type="EMBL" id="LSZW01000062">
    <property type="protein sequence ID" value="KXK65308.1"/>
    <property type="molecule type" value="Genomic_DNA"/>
</dbReference>
<protein>
    <submittedName>
        <fullName evidence="1">Uncharacterized protein</fullName>
    </submittedName>
</protein>
<keyword evidence="2" id="KW-1185">Reference proteome</keyword>
<evidence type="ECO:0000313" key="2">
    <source>
        <dbReference type="Proteomes" id="UP000070366"/>
    </source>
</evidence>
<name>A0A136Q3N1_9FIRM</name>
<sequence>MQLFLQSFPERSGIFLAGHPYHTQHGVKIHNIFTLIKIDI</sequence>
<evidence type="ECO:0000313" key="1">
    <source>
        <dbReference type="EMBL" id="KXK65308.1"/>
    </source>
</evidence>
<comment type="caution">
    <text evidence="1">The sequence shown here is derived from an EMBL/GenBank/DDBJ whole genome shotgun (WGS) entry which is preliminary data.</text>
</comment>
<dbReference type="STRING" id="626937.HMPREF3293_01898"/>